<dbReference type="Pfam" id="PF02984">
    <property type="entry name" value="Cyclin_C"/>
    <property type="match status" value="1"/>
</dbReference>
<name>A0ABR2L2C9_9EUKA</name>
<dbReference type="InterPro" id="IPR013763">
    <property type="entry name" value="Cyclin-like_dom"/>
</dbReference>
<evidence type="ECO:0000313" key="7">
    <source>
        <dbReference type="Proteomes" id="UP001470230"/>
    </source>
</evidence>
<accession>A0ABR2L2C9</accession>
<dbReference type="Gene3D" id="1.10.472.10">
    <property type="entry name" value="Cyclin-like"/>
    <property type="match status" value="2"/>
</dbReference>
<proteinExistence type="inferred from homology"/>
<evidence type="ECO:0000256" key="3">
    <source>
        <dbReference type="ARBA" id="ARBA00023306"/>
    </source>
</evidence>
<reference evidence="6 7" key="1">
    <citation type="submission" date="2024-04" db="EMBL/GenBank/DDBJ databases">
        <title>Tritrichomonas musculus Genome.</title>
        <authorList>
            <person name="Alves-Ferreira E."/>
            <person name="Grigg M."/>
            <person name="Lorenzi H."/>
            <person name="Galac M."/>
        </authorList>
    </citation>
    <scope>NUCLEOTIDE SEQUENCE [LARGE SCALE GENOMIC DNA]</scope>
    <source>
        <strain evidence="6 7">EAF2021</strain>
    </source>
</reference>
<dbReference type="InterPro" id="IPR004367">
    <property type="entry name" value="Cyclin_C-dom"/>
</dbReference>
<evidence type="ECO:0000259" key="5">
    <source>
        <dbReference type="PROSITE" id="PS50112"/>
    </source>
</evidence>
<dbReference type="InterPro" id="IPR006671">
    <property type="entry name" value="Cyclin_N"/>
</dbReference>
<protein>
    <recommendedName>
        <fullName evidence="5">PAS domain-containing protein</fullName>
    </recommendedName>
</protein>
<evidence type="ECO:0000256" key="1">
    <source>
        <dbReference type="ARBA" id="ARBA00022618"/>
    </source>
</evidence>
<comment type="similarity">
    <text evidence="4">Belongs to the cyclin family.</text>
</comment>
<sequence length="349" mass="40275">MATLENSIESFNFSQINTQTVNEAASLFFQSFGNWNTNQNIIQISSNEALHNCFNADNQNGQTLIPQLELNQNMLIEPQQVQPQNTTTIIGNPHDLRDSTEYELIIYRQMLETEVLMPSPCVIQTEITPKDRGLLIDWLCRVHYKCRLSTSIFYRCVGIIDRLFMLTTIHPHELKLIGCASMLIASKIEGQHFYIKHAIELSENSFNREMMINAETKINNLLGFQLNFPTSFMFLSHLQRLSEERSEIVLHSRYIIEVCSSAIEFINVRPSAIACSAILLTRVLHNFEDSWTSQMEEYTGYSYEDLIGYARIIHSILLDEDREESIFMRRKYGSTAFHSVANFSLPCFI</sequence>
<dbReference type="PROSITE" id="PS50112">
    <property type="entry name" value="PAS"/>
    <property type="match status" value="1"/>
</dbReference>
<dbReference type="Proteomes" id="UP001470230">
    <property type="component" value="Unassembled WGS sequence"/>
</dbReference>
<keyword evidence="1" id="KW-0132">Cell division</keyword>
<feature type="domain" description="PAS" evidence="5">
    <location>
        <begin position="291"/>
        <end position="324"/>
    </location>
</feature>
<evidence type="ECO:0000256" key="4">
    <source>
        <dbReference type="RuleBase" id="RU000383"/>
    </source>
</evidence>
<keyword evidence="7" id="KW-1185">Reference proteome</keyword>
<dbReference type="InterPro" id="IPR036915">
    <property type="entry name" value="Cyclin-like_sf"/>
</dbReference>
<dbReference type="InterPro" id="IPR000014">
    <property type="entry name" value="PAS"/>
</dbReference>
<evidence type="ECO:0000256" key="2">
    <source>
        <dbReference type="ARBA" id="ARBA00023127"/>
    </source>
</evidence>
<evidence type="ECO:0000313" key="6">
    <source>
        <dbReference type="EMBL" id="KAK8897216.1"/>
    </source>
</evidence>
<dbReference type="InterPro" id="IPR039361">
    <property type="entry name" value="Cyclin"/>
</dbReference>
<dbReference type="InterPro" id="IPR048258">
    <property type="entry name" value="Cyclins_cyclin-box"/>
</dbReference>
<keyword evidence="3" id="KW-0131">Cell cycle</keyword>
<dbReference type="PANTHER" id="PTHR10177">
    <property type="entry name" value="CYCLINS"/>
    <property type="match status" value="1"/>
</dbReference>
<organism evidence="6 7">
    <name type="scientific">Tritrichomonas musculus</name>
    <dbReference type="NCBI Taxonomy" id="1915356"/>
    <lineage>
        <taxon>Eukaryota</taxon>
        <taxon>Metamonada</taxon>
        <taxon>Parabasalia</taxon>
        <taxon>Tritrichomonadida</taxon>
        <taxon>Tritrichomonadidae</taxon>
        <taxon>Tritrichomonas</taxon>
    </lineage>
</organism>
<keyword evidence="2 4" id="KW-0195">Cyclin</keyword>
<dbReference type="SUPFAM" id="SSF47954">
    <property type="entry name" value="Cyclin-like"/>
    <property type="match status" value="2"/>
</dbReference>
<dbReference type="EMBL" id="JAPFFF010000002">
    <property type="protein sequence ID" value="KAK8897216.1"/>
    <property type="molecule type" value="Genomic_DNA"/>
</dbReference>
<comment type="caution">
    <text evidence="6">The sequence shown here is derived from an EMBL/GenBank/DDBJ whole genome shotgun (WGS) entry which is preliminary data.</text>
</comment>
<dbReference type="SMART" id="SM00385">
    <property type="entry name" value="CYCLIN"/>
    <property type="match status" value="2"/>
</dbReference>
<dbReference type="Pfam" id="PF00134">
    <property type="entry name" value="Cyclin_N"/>
    <property type="match status" value="1"/>
</dbReference>
<dbReference type="PROSITE" id="PS00292">
    <property type="entry name" value="CYCLINS"/>
    <property type="match status" value="1"/>
</dbReference>
<gene>
    <name evidence="6" type="ORF">M9Y10_015152</name>
</gene>
<dbReference type="SMART" id="SM01332">
    <property type="entry name" value="Cyclin_C"/>
    <property type="match status" value="1"/>
</dbReference>